<dbReference type="InterPro" id="IPR044925">
    <property type="entry name" value="His-Me_finger_sf"/>
</dbReference>
<dbReference type="InterPro" id="IPR007346">
    <property type="entry name" value="Endonuclease-I"/>
</dbReference>
<keyword evidence="3" id="KW-0378">Hydrolase</keyword>
<dbReference type="AlphaFoldDB" id="Q8KQW3"/>
<dbReference type="Pfam" id="PF04231">
    <property type="entry name" value="Endonuclease_1"/>
    <property type="match status" value="1"/>
</dbReference>
<feature type="signal peptide" evidence="4">
    <location>
        <begin position="1"/>
        <end position="32"/>
    </location>
</feature>
<dbReference type="GO" id="GO:0016787">
    <property type="term" value="F:hydrolase activity"/>
    <property type="evidence" value="ECO:0007669"/>
    <property type="project" value="UniProtKB-KW"/>
</dbReference>
<dbReference type="PANTHER" id="PTHR33607">
    <property type="entry name" value="ENDONUCLEASE-1"/>
    <property type="match status" value="1"/>
</dbReference>
<accession>Q8KQW3</accession>
<dbReference type="EMBL" id="AY055428">
    <property type="protein sequence ID" value="AAL59712.1"/>
    <property type="molecule type" value="Genomic_DNA"/>
</dbReference>
<reference evidence="5" key="1">
    <citation type="journal article" date="2002" name="J. Bacteriol.">
        <title>Genomic and functional analyses of SXT, an integrating antibiotic resistance gene transfer element derived from Vibrio cholerae.</title>
        <authorList>
            <person name="Beaber J.W."/>
            <person name="Hochhut B."/>
            <person name="Waldor M.K."/>
        </authorList>
    </citation>
    <scope>NUCLEOTIDE SEQUENCE</scope>
</reference>
<keyword evidence="2" id="KW-0540">Nuclease</keyword>
<protein>
    <submittedName>
        <fullName evidence="5">Uncharacterized protein s062</fullName>
    </submittedName>
</protein>
<evidence type="ECO:0000256" key="2">
    <source>
        <dbReference type="ARBA" id="ARBA00022722"/>
    </source>
</evidence>
<evidence type="ECO:0000256" key="1">
    <source>
        <dbReference type="ARBA" id="ARBA00006429"/>
    </source>
</evidence>
<name>Q8KQW3_VIBCL</name>
<gene>
    <name evidence="5" type="primary">s062</name>
</gene>
<evidence type="ECO:0000256" key="4">
    <source>
        <dbReference type="SAM" id="SignalP"/>
    </source>
</evidence>
<keyword evidence="4" id="KW-0732">Signal</keyword>
<dbReference type="GO" id="GO:0004518">
    <property type="term" value="F:nuclease activity"/>
    <property type="evidence" value="ECO:0007669"/>
    <property type="project" value="UniProtKB-KW"/>
</dbReference>
<organism evidence="5">
    <name type="scientific">Vibrio cholerae</name>
    <dbReference type="NCBI Taxonomy" id="666"/>
    <lineage>
        <taxon>Bacteria</taxon>
        <taxon>Pseudomonadati</taxon>
        <taxon>Pseudomonadota</taxon>
        <taxon>Gammaproteobacteria</taxon>
        <taxon>Vibrionales</taxon>
        <taxon>Vibrionaceae</taxon>
        <taxon>Vibrio</taxon>
    </lineage>
</organism>
<comment type="similarity">
    <text evidence="1">Belongs to the EndA/NucM nuclease family.</text>
</comment>
<dbReference type="PANTHER" id="PTHR33607:SF2">
    <property type="entry name" value="ENDONUCLEASE-1"/>
    <property type="match status" value="1"/>
</dbReference>
<feature type="chain" id="PRO_5004310615" evidence="4">
    <location>
        <begin position="33"/>
        <end position="238"/>
    </location>
</feature>
<sequence>MNFNCHFWPIYMNRTNLLVNFLIALLAIPAFAEHPTSFSQAKRFAREIYQDNQSTFYCGCSYNNDGAIDAASCGYEPRKQPKRGDRLEWEHVVSAWEIGHQRQCWQNGGRRNCEKNDPEFSKMVSDLHNLVPSVGELNGDRSNFRFGMIPNERRSYGQCDFEVDFKDRRAEPPANRQGDIARIYFYMRDQYGLRLSKQQTQLFEAWSRMDPVDEWEKIRDLKIRSVQGNSNCHVTQSC</sequence>
<evidence type="ECO:0000256" key="3">
    <source>
        <dbReference type="ARBA" id="ARBA00022801"/>
    </source>
</evidence>
<dbReference type="SUPFAM" id="SSF54060">
    <property type="entry name" value="His-Me finger endonucleases"/>
    <property type="match status" value="1"/>
</dbReference>
<evidence type="ECO:0000313" key="5">
    <source>
        <dbReference type="EMBL" id="AAL59712.1"/>
    </source>
</evidence>
<proteinExistence type="inferred from homology"/>